<evidence type="ECO:0000259" key="3">
    <source>
        <dbReference type="Pfam" id="PF22936"/>
    </source>
</evidence>
<evidence type="ECO:0000256" key="1">
    <source>
        <dbReference type="SAM" id="MobiDB-lite"/>
    </source>
</evidence>
<dbReference type="Pfam" id="PF22936">
    <property type="entry name" value="Pol_BBD"/>
    <property type="match status" value="1"/>
</dbReference>
<evidence type="ECO:0000313" key="4">
    <source>
        <dbReference type="EMBL" id="KAI9165863.1"/>
    </source>
</evidence>
<evidence type="ECO:0008006" key="6">
    <source>
        <dbReference type="Google" id="ProtNLM"/>
    </source>
</evidence>
<dbReference type="Pfam" id="PF13976">
    <property type="entry name" value="gag_pre-integrs"/>
    <property type="match status" value="1"/>
</dbReference>
<dbReference type="Proteomes" id="UP001064489">
    <property type="component" value="Chromosome 10"/>
</dbReference>
<feature type="domain" description="Retrovirus-related Pol polyprotein from transposon TNT 1-94-like beta-barrel" evidence="3">
    <location>
        <begin position="1"/>
        <end position="71"/>
    </location>
</feature>
<protein>
    <recommendedName>
        <fullName evidence="6">GAG-pre-integrase domain-containing protein</fullName>
    </recommendedName>
</protein>
<keyword evidence="5" id="KW-1185">Reference proteome</keyword>
<evidence type="ECO:0000259" key="2">
    <source>
        <dbReference type="Pfam" id="PF13976"/>
    </source>
</evidence>
<feature type="region of interest" description="Disordered" evidence="1">
    <location>
        <begin position="156"/>
        <end position="183"/>
    </location>
</feature>
<accession>A0AAD5IK30</accession>
<name>A0AAD5IK30_ACENE</name>
<dbReference type="AlphaFoldDB" id="A0AAD5IK30"/>
<proteinExistence type="predicted"/>
<evidence type="ECO:0000313" key="5">
    <source>
        <dbReference type="Proteomes" id="UP001064489"/>
    </source>
</evidence>
<reference evidence="4" key="2">
    <citation type="submission" date="2023-02" db="EMBL/GenBank/DDBJ databases">
        <authorList>
            <person name="Swenson N.G."/>
            <person name="Wegrzyn J.L."/>
            <person name="Mcevoy S.L."/>
        </authorList>
    </citation>
    <scope>NUCLEOTIDE SEQUENCE</scope>
    <source>
        <strain evidence="4">91603</strain>
        <tissue evidence="4">Leaf</tissue>
    </source>
</reference>
<reference evidence="4" key="1">
    <citation type="journal article" date="2022" name="Plant J.">
        <title>Strategies of tolerance reflected in two North American maple genomes.</title>
        <authorList>
            <person name="McEvoy S.L."/>
            <person name="Sezen U.U."/>
            <person name="Trouern-Trend A."/>
            <person name="McMahon S.M."/>
            <person name="Schaberg P.G."/>
            <person name="Yang J."/>
            <person name="Wegrzyn J.L."/>
            <person name="Swenson N.G."/>
        </authorList>
    </citation>
    <scope>NUCLEOTIDE SEQUENCE</scope>
    <source>
        <strain evidence="4">91603</strain>
    </source>
</reference>
<dbReference type="EMBL" id="JAJSOW010000105">
    <property type="protein sequence ID" value="KAI9165863.1"/>
    <property type="molecule type" value="Genomic_DNA"/>
</dbReference>
<feature type="compositionally biased region" description="Acidic residues" evidence="1">
    <location>
        <begin position="160"/>
        <end position="172"/>
    </location>
</feature>
<sequence length="392" mass="44342">MTSQREWFHKYEPISGGSVFMSNDHALEITGIGTIKIKMHDGIVRTIQEVRHVKGLKKNLLFLGQLDDLGCNSHTENGIMKIVRGVLVVMKAEKIAANLYMLKGETLQESDACVASSNHGEESTMMWHHKLGHISERENQLQRERDDSTLKEISETTEVQLEDNPEQEDLDSSEATLEHEMQEPVDPEAIEARRSTRERRPPVWHSEYVTESNAEETVFLEEASTKFDIEEIAASFKFDVEEVVNSSDLEEVGLLAIVGGNCDLYVPPIWKKLGFLHLHPVEVIFNGLLLSLFRATVEAEDQVEQRLLLDTVVCKASAILELLFDEDESLLVWWDAFLVLDLSLDVVDGVGGLDFQRNGLPYECFDEDLHGCSWRTQRLSLSLSLVSSEESK</sequence>
<dbReference type="InterPro" id="IPR054722">
    <property type="entry name" value="PolX-like_BBD"/>
</dbReference>
<organism evidence="4 5">
    <name type="scientific">Acer negundo</name>
    <name type="common">Box elder</name>
    <dbReference type="NCBI Taxonomy" id="4023"/>
    <lineage>
        <taxon>Eukaryota</taxon>
        <taxon>Viridiplantae</taxon>
        <taxon>Streptophyta</taxon>
        <taxon>Embryophyta</taxon>
        <taxon>Tracheophyta</taxon>
        <taxon>Spermatophyta</taxon>
        <taxon>Magnoliopsida</taxon>
        <taxon>eudicotyledons</taxon>
        <taxon>Gunneridae</taxon>
        <taxon>Pentapetalae</taxon>
        <taxon>rosids</taxon>
        <taxon>malvids</taxon>
        <taxon>Sapindales</taxon>
        <taxon>Sapindaceae</taxon>
        <taxon>Hippocastanoideae</taxon>
        <taxon>Acereae</taxon>
        <taxon>Acer</taxon>
    </lineage>
</organism>
<dbReference type="InterPro" id="IPR025724">
    <property type="entry name" value="GAG-pre-integrase_dom"/>
</dbReference>
<gene>
    <name evidence="4" type="ORF">LWI28_021959</name>
</gene>
<comment type="caution">
    <text evidence="4">The sequence shown here is derived from an EMBL/GenBank/DDBJ whole genome shotgun (WGS) entry which is preliminary data.</text>
</comment>
<feature type="domain" description="GAG-pre-integrase" evidence="2">
    <location>
        <begin position="98"/>
        <end position="137"/>
    </location>
</feature>